<dbReference type="Gene3D" id="1.10.630.10">
    <property type="entry name" value="Cytochrome P450"/>
    <property type="match status" value="1"/>
</dbReference>
<dbReference type="EMBL" id="GL698478">
    <property type="protein sequence ID" value="EFY92079.1"/>
    <property type="molecule type" value="Genomic_DNA"/>
</dbReference>
<name>E9DWM9_METAQ</name>
<dbReference type="InParanoid" id="E9DWM9"/>
<dbReference type="HOGENOM" id="CLU_1448012_0_0_1"/>
<dbReference type="GO" id="GO:0004497">
    <property type="term" value="F:monooxygenase activity"/>
    <property type="evidence" value="ECO:0007669"/>
    <property type="project" value="InterPro"/>
</dbReference>
<keyword evidence="2" id="KW-1185">Reference proteome</keyword>
<evidence type="ECO:0000313" key="2">
    <source>
        <dbReference type="Proteomes" id="UP000002499"/>
    </source>
</evidence>
<gene>
    <name evidence="1" type="ORF">MAC_02027</name>
</gene>
<dbReference type="KEGG" id="maw:19246338"/>
<reference evidence="1 2" key="1">
    <citation type="journal article" date="2011" name="PLoS Genet.">
        <title>Genome sequencing and comparative transcriptomics of the model entomopathogenic fungi Metarhizium anisopliae and M. acridum.</title>
        <authorList>
            <person name="Gao Q."/>
            <person name="Jin K."/>
            <person name="Ying S.H."/>
            <person name="Zhang Y."/>
            <person name="Xiao G."/>
            <person name="Shang Y."/>
            <person name="Duan Z."/>
            <person name="Hu X."/>
            <person name="Xie X.Q."/>
            <person name="Zhou G."/>
            <person name="Peng G."/>
            <person name="Luo Z."/>
            <person name="Huang W."/>
            <person name="Wang B."/>
            <person name="Fang W."/>
            <person name="Wang S."/>
            <person name="Zhong Y."/>
            <person name="Ma L.J."/>
            <person name="St Leger R.J."/>
            <person name="Zhao G.P."/>
            <person name="Pei Y."/>
            <person name="Feng M.G."/>
            <person name="Xia Y."/>
            <person name="Wang C."/>
        </authorList>
    </citation>
    <scope>NUCLEOTIDE SEQUENCE [LARGE SCALE GENOMIC DNA]</scope>
    <source>
        <strain evidence="1 2">CQMa 102</strain>
    </source>
</reference>
<dbReference type="GO" id="GO:0016705">
    <property type="term" value="F:oxidoreductase activity, acting on paired donors, with incorporation or reduction of molecular oxygen"/>
    <property type="evidence" value="ECO:0007669"/>
    <property type="project" value="InterPro"/>
</dbReference>
<dbReference type="GO" id="GO:0020037">
    <property type="term" value="F:heme binding"/>
    <property type="evidence" value="ECO:0007669"/>
    <property type="project" value="InterPro"/>
</dbReference>
<dbReference type="InterPro" id="IPR036396">
    <property type="entry name" value="Cyt_P450_sf"/>
</dbReference>
<dbReference type="GeneID" id="19246338"/>
<dbReference type="OrthoDB" id="1470350at2759"/>
<evidence type="ECO:0000313" key="1">
    <source>
        <dbReference type="EMBL" id="EFY92079.1"/>
    </source>
</evidence>
<dbReference type="AlphaFoldDB" id="E9DWM9"/>
<sequence length="187" mass="21011">MNDSQKLFNRARQHFDNTNQPVQLALFGTSIYFVSRAEDVSEAYRNTRMLTVDEFYQRVFISMGTSVASVQQVFAPLPAGIKDPENTQGKPVAKLARELQIAQLQPGPGLDALERAQLGYMECHPDLLAGEVPSQKGSVEMSLWHWCADLNVRAAQGTCFGSALDRLDPELPQKFLEFDDLSWKLLY</sequence>
<organism evidence="2">
    <name type="scientific">Metarhizium acridum (strain CQMa 102)</name>
    <dbReference type="NCBI Taxonomy" id="655827"/>
    <lineage>
        <taxon>Eukaryota</taxon>
        <taxon>Fungi</taxon>
        <taxon>Dikarya</taxon>
        <taxon>Ascomycota</taxon>
        <taxon>Pezizomycotina</taxon>
        <taxon>Sordariomycetes</taxon>
        <taxon>Hypocreomycetidae</taxon>
        <taxon>Hypocreales</taxon>
        <taxon>Clavicipitaceae</taxon>
        <taxon>Metarhizium</taxon>
    </lineage>
</organism>
<dbReference type="GO" id="GO:0005506">
    <property type="term" value="F:iron ion binding"/>
    <property type="evidence" value="ECO:0007669"/>
    <property type="project" value="InterPro"/>
</dbReference>
<dbReference type="eggNOG" id="KOG0684">
    <property type="taxonomic scope" value="Eukaryota"/>
</dbReference>
<accession>E9DWM9</accession>
<proteinExistence type="predicted"/>
<dbReference type="OMA" id="AYRNTRM"/>
<dbReference type="Proteomes" id="UP000002499">
    <property type="component" value="Unassembled WGS sequence"/>
</dbReference>
<protein>
    <submittedName>
        <fullName evidence="1">Cytochrome p450</fullName>
    </submittedName>
</protein>